<proteinExistence type="predicted"/>
<dbReference type="EMBL" id="PKSL01000149">
    <property type="protein sequence ID" value="POW02018.1"/>
    <property type="molecule type" value="Genomic_DNA"/>
</dbReference>
<comment type="caution">
    <text evidence="1">The sequence shown here is derived from an EMBL/GenBank/DDBJ whole genome shotgun (WGS) entry which is preliminary data.</text>
</comment>
<reference evidence="1" key="1">
    <citation type="submission" date="2017-12" db="EMBL/GenBank/DDBJ databases">
        <title>Gene loss provides genomic basis for host adaptation in cereal stripe rust fungi.</title>
        <authorList>
            <person name="Xia C."/>
        </authorList>
    </citation>
    <scope>NUCLEOTIDE SEQUENCE [LARGE SCALE GENOMIC DNA]</scope>
    <source>
        <strain evidence="1">93-210</strain>
    </source>
</reference>
<evidence type="ECO:0000313" key="1">
    <source>
        <dbReference type="EMBL" id="POW02018.1"/>
    </source>
</evidence>
<name>A0A2S4UXM7_9BASI</name>
<evidence type="ECO:0000313" key="2">
    <source>
        <dbReference type="Proteomes" id="UP000239156"/>
    </source>
</evidence>
<sequence>MCFGYRKIDMIKTPDNTLLRSILGSISTKKLFLKLNSWLAMALQRGMQGRWPPLWEQLLVRCGTTQRVG</sequence>
<protein>
    <submittedName>
        <fullName evidence="1">Uncharacterized protein</fullName>
    </submittedName>
</protein>
<dbReference type="Proteomes" id="UP000239156">
    <property type="component" value="Unassembled WGS sequence"/>
</dbReference>
<organism evidence="1 2">
    <name type="scientific">Puccinia striiformis</name>
    <dbReference type="NCBI Taxonomy" id="27350"/>
    <lineage>
        <taxon>Eukaryota</taxon>
        <taxon>Fungi</taxon>
        <taxon>Dikarya</taxon>
        <taxon>Basidiomycota</taxon>
        <taxon>Pucciniomycotina</taxon>
        <taxon>Pucciniomycetes</taxon>
        <taxon>Pucciniales</taxon>
        <taxon>Pucciniaceae</taxon>
        <taxon>Puccinia</taxon>
    </lineage>
</organism>
<accession>A0A2S4UXM7</accession>
<dbReference type="AlphaFoldDB" id="A0A2S4UXM7"/>
<dbReference type="VEuPathDB" id="FungiDB:PSTT_12087"/>
<gene>
    <name evidence="1" type="ORF">PSTT_12087</name>
</gene>
<keyword evidence="2" id="KW-1185">Reference proteome</keyword>